<evidence type="ECO:0000256" key="2">
    <source>
        <dbReference type="ARBA" id="ARBA00022737"/>
    </source>
</evidence>
<evidence type="ECO:0000313" key="10">
    <source>
        <dbReference type="Proteomes" id="UP000076502"/>
    </source>
</evidence>
<evidence type="ECO:0000256" key="4">
    <source>
        <dbReference type="ARBA" id="ARBA00022833"/>
    </source>
</evidence>
<accession>A0A154PNJ4</accession>
<keyword evidence="5 6" id="KW-0040">ANK repeat</keyword>
<dbReference type="InterPro" id="IPR036420">
    <property type="entry name" value="BRCT_dom_sf"/>
</dbReference>
<dbReference type="GO" id="GO:0004842">
    <property type="term" value="F:ubiquitin-protein transferase activity"/>
    <property type="evidence" value="ECO:0007669"/>
    <property type="project" value="TreeGrafter"/>
</dbReference>
<dbReference type="Gene3D" id="3.40.50.10190">
    <property type="entry name" value="BRCT domain"/>
    <property type="match status" value="2"/>
</dbReference>
<dbReference type="STRING" id="178035.A0A154PNJ4"/>
<dbReference type="Gene3D" id="3.30.40.10">
    <property type="entry name" value="Zinc/RING finger domain, C3HC4 (zinc finger)"/>
    <property type="match status" value="1"/>
</dbReference>
<dbReference type="PANTHER" id="PTHR24171:SF8">
    <property type="entry name" value="BRCA1-ASSOCIATED RING DOMAIN PROTEIN 1"/>
    <property type="match status" value="1"/>
</dbReference>
<dbReference type="AlphaFoldDB" id="A0A154PNJ4"/>
<protein>
    <submittedName>
        <fullName evidence="9">BRCA1-associated RING domain protein 1</fullName>
    </submittedName>
</protein>
<proteinExistence type="predicted"/>
<feature type="repeat" description="ANK" evidence="6">
    <location>
        <begin position="132"/>
        <end position="164"/>
    </location>
</feature>
<organism evidence="9 10">
    <name type="scientific">Dufourea novaeangliae</name>
    <name type="common">Sweat bee</name>
    <dbReference type="NCBI Taxonomy" id="178035"/>
    <lineage>
        <taxon>Eukaryota</taxon>
        <taxon>Metazoa</taxon>
        <taxon>Ecdysozoa</taxon>
        <taxon>Arthropoda</taxon>
        <taxon>Hexapoda</taxon>
        <taxon>Insecta</taxon>
        <taxon>Pterygota</taxon>
        <taxon>Neoptera</taxon>
        <taxon>Endopterygota</taxon>
        <taxon>Hymenoptera</taxon>
        <taxon>Apocrita</taxon>
        <taxon>Aculeata</taxon>
        <taxon>Apoidea</taxon>
        <taxon>Anthophila</taxon>
        <taxon>Halictidae</taxon>
        <taxon>Rophitinae</taxon>
        <taxon>Dufourea</taxon>
    </lineage>
</organism>
<keyword evidence="3 7" id="KW-0863">Zinc-finger</keyword>
<dbReference type="Proteomes" id="UP000076502">
    <property type="component" value="Unassembled WGS sequence"/>
</dbReference>
<dbReference type="SUPFAM" id="SSF52113">
    <property type="entry name" value="BRCT domain"/>
    <property type="match status" value="2"/>
</dbReference>
<dbReference type="PROSITE" id="PS50297">
    <property type="entry name" value="ANK_REP_REGION"/>
    <property type="match status" value="3"/>
</dbReference>
<dbReference type="GO" id="GO:0031436">
    <property type="term" value="C:BRCA1-BARD1 complex"/>
    <property type="evidence" value="ECO:0007669"/>
    <property type="project" value="TreeGrafter"/>
</dbReference>
<keyword evidence="2" id="KW-0677">Repeat</keyword>
<dbReference type="PANTHER" id="PTHR24171">
    <property type="entry name" value="ANKYRIN REPEAT DOMAIN-CONTAINING PROTEIN 39-RELATED"/>
    <property type="match status" value="1"/>
</dbReference>
<dbReference type="InterPro" id="IPR013083">
    <property type="entry name" value="Znf_RING/FYVE/PHD"/>
</dbReference>
<evidence type="ECO:0000256" key="6">
    <source>
        <dbReference type="PROSITE-ProRule" id="PRU00023"/>
    </source>
</evidence>
<evidence type="ECO:0000256" key="5">
    <source>
        <dbReference type="ARBA" id="ARBA00023043"/>
    </source>
</evidence>
<sequence length="514" mass="58516">MDILWKNTREALKNFAEVLVCNKCGNEPVDAVRYINCGHFFCKKCVRTDTICAKCGTPVQPVEIHSDHMIKSLTSYCNIIAEIVDEKNLWDINADVPNSTLEPSVVLQVNSEVTNRKQPRIPQKNINKINTKGETILHSACLKNKIDYVKLLLAAGANPNTKDNAGWTPLQEVVSSGFVNLCKLLLENGASPNVPGLENRTALHEAVKSKNLAVVKLLLQYSAKRNVYDKHGKKPVDYCESLEDAAWSEIWNILKDGNELNDTSITLNCTLDQSFSFTQLRNAFIVYPSNLGEDNKEQLYEVASKHKMKIISKFRSVVTHVVLEANNKNIVPLSYDVMIAILRGNWLLNSEWFQIAMDVDDILTMDFELFEISGAPVEGTPRRARENAQNQHPRLFNECSFYFALNSKNTYYVNEMLLKKDALEKLVREGNGTILTREPHPEDIEDREQIVLYHIADDPSHSLYKCTHYIIYVPGRDEPRVKYNMPHIKTLPLMWLIECIEKFTLVDPLHLGLL</sequence>
<feature type="domain" description="RING-type" evidence="8">
    <location>
        <begin position="21"/>
        <end position="55"/>
    </location>
</feature>
<dbReference type="GO" id="GO:0008270">
    <property type="term" value="F:zinc ion binding"/>
    <property type="evidence" value="ECO:0007669"/>
    <property type="project" value="UniProtKB-KW"/>
</dbReference>
<dbReference type="Pfam" id="PF00023">
    <property type="entry name" value="Ank"/>
    <property type="match status" value="1"/>
</dbReference>
<keyword evidence="1" id="KW-0479">Metal-binding</keyword>
<feature type="repeat" description="ANK" evidence="6">
    <location>
        <begin position="165"/>
        <end position="197"/>
    </location>
</feature>
<dbReference type="CDD" id="cd17720">
    <property type="entry name" value="BRCT_Bard1_rpt2"/>
    <property type="match status" value="1"/>
</dbReference>
<keyword evidence="4" id="KW-0862">Zinc</keyword>
<dbReference type="GO" id="GO:0085020">
    <property type="term" value="P:protein K6-linked ubiquitination"/>
    <property type="evidence" value="ECO:0007669"/>
    <property type="project" value="TreeGrafter"/>
</dbReference>
<feature type="repeat" description="ANK" evidence="6">
    <location>
        <begin position="198"/>
        <end position="230"/>
    </location>
</feature>
<dbReference type="EMBL" id="KQ435007">
    <property type="protein sequence ID" value="KZC13413.1"/>
    <property type="molecule type" value="Genomic_DNA"/>
</dbReference>
<dbReference type="PROSITE" id="PS50089">
    <property type="entry name" value="ZF_RING_2"/>
    <property type="match status" value="1"/>
</dbReference>
<dbReference type="GO" id="GO:0070531">
    <property type="term" value="C:BRCA1-A complex"/>
    <property type="evidence" value="ECO:0007669"/>
    <property type="project" value="TreeGrafter"/>
</dbReference>
<reference evidence="9 10" key="1">
    <citation type="submission" date="2015-07" db="EMBL/GenBank/DDBJ databases">
        <title>The genome of Dufourea novaeangliae.</title>
        <authorList>
            <person name="Pan H."/>
            <person name="Kapheim K."/>
        </authorList>
    </citation>
    <scope>NUCLEOTIDE SEQUENCE [LARGE SCALE GENOMIC DNA]</scope>
    <source>
        <strain evidence="9">0120121106</strain>
        <tissue evidence="9">Whole body</tissue>
    </source>
</reference>
<dbReference type="InterPro" id="IPR001841">
    <property type="entry name" value="Znf_RING"/>
</dbReference>
<evidence type="ECO:0000256" key="3">
    <source>
        <dbReference type="ARBA" id="ARBA00022771"/>
    </source>
</evidence>
<dbReference type="Pfam" id="PF12796">
    <property type="entry name" value="Ank_2"/>
    <property type="match status" value="1"/>
</dbReference>
<dbReference type="SUPFAM" id="SSF57850">
    <property type="entry name" value="RING/U-box"/>
    <property type="match status" value="1"/>
</dbReference>
<dbReference type="OrthoDB" id="2384350at2759"/>
<name>A0A154PNJ4_DUFNO</name>
<keyword evidence="10" id="KW-1185">Reference proteome</keyword>
<evidence type="ECO:0000256" key="7">
    <source>
        <dbReference type="PROSITE-ProRule" id="PRU00175"/>
    </source>
</evidence>
<dbReference type="InterPro" id="IPR017907">
    <property type="entry name" value="Znf_RING_CS"/>
</dbReference>
<dbReference type="Gene3D" id="1.25.40.20">
    <property type="entry name" value="Ankyrin repeat-containing domain"/>
    <property type="match status" value="1"/>
</dbReference>
<gene>
    <name evidence="9" type="ORF">WN55_04963</name>
</gene>
<dbReference type="InterPro" id="IPR036770">
    <property type="entry name" value="Ankyrin_rpt-contain_sf"/>
</dbReference>
<dbReference type="SUPFAM" id="SSF48403">
    <property type="entry name" value="Ankyrin repeat"/>
    <property type="match status" value="1"/>
</dbReference>
<dbReference type="OMA" id="NMPHIKT"/>
<evidence type="ECO:0000313" key="9">
    <source>
        <dbReference type="EMBL" id="KZC13413.1"/>
    </source>
</evidence>
<dbReference type="PROSITE" id="PS00518">
    <property type="entry name" value="ZF_RING_1"/>
    <property type="match status" value="1"/>
</dbReference>
<dbReference type="SMART" id="SM00248">
    <property type="entry name" value="ANK"/>
    <property type="match status" value="3"/>
</dbReference>
<dbReference type="InterPro" id="IPR002110">
    <property type="entry name" value="Ankyrin_rpt"/>
</dbReference>
<dbReference type="PROSITE" id="PS50088">
    <property type="entry name" value="ANK_REPEAT"/>
    <property type="match status" value="3"/>
</dbReference>
<evidence type="ECO:0000256" key="1">
    <source>
        <dbReference type="ARBA" id="ARBA00022723"/>
    </source>
</evidence>
<evidence type="ECO:0000259" key="8">
    <source>
        <dbReference type="PROSITE" id="PS50089"/>
    </source>
</evidence>